<dbReference type="EMBL" id="JAQQLI010000007">
    <property type="protein sequence ID" value="MDC7785397.1"/>
    <property type="molecule type" value="Genomic_DNA"/>
</dbReference>
<evidence type="ECO:0000313" key="4">
    <source>
        <dbReference type="Proteomes" id="UP001165652"/>
    </source>
</evidence>
<accession>A0ABT5J6X3</accession>
<feature type="signal peptide" evidence="2">
    <location>
        <begin position="1"/>
        <end position="22"/>
    </location>
</feature>
<reference evidence="3" key="2">
    <citation type="submission" date="2023-02" db="EMBL/GenBank/DDBJ databases">
        <authorList>
            <person name="Rayyan A."/>
            <person name="Meyer T."/>
            <person name="Kyndt J.A."/>
        </authorList>
    </citation>
    <scope>NUCLEOTIDE SEQUENCE</scope>
    <source>
        <strain evidence="3">DSM 9987</strain>
    </source>
</reference>
<comment type="caution">
    <text evidence="3">The sequence shown here is derived from an EMBL/GenBank/DDBJ whole genome shotgun (WGS) entry which is preliminary data.</text>
</comment>
<gene>
    <name evidence="3" type="ORF">PQJ73_06860</name>
</gene>
<protein>
    <recommendedName>
        <fullName evidence="5">Secreted protein</fullName>
    </recommendedName>
</protein>
<feature type="compositionally biased region" description="Acidic residues" evidence="1">
    <location>
        <begin position="129"/>
        <end position="145"/>
    </location>
</feature>
<dbReference type="RefSeq" id="WP_272776243.1">
    <property type="nucleotide sequence ID" value="NZ_JAQQLI010000007.1"/>
</dbReference>
<evidence type="ECO:0000256" key="1">
    <source>
        <dbReference type="SAM" id="MobiDB-lite"/>
    </source>
</evidence>
<evidence type="ECO:0008006" key="5">
    <source>
        <dbReference type="Google" id="ProtNLM"/>
    </source>
</evidence>
<proteinExistence type="predicted"/>
<organism evidence="3 4">
    <name type="scientific">Rhodoplanes tepidamans</name>
    <name type="common">Rhodoplanes cryptolactis</name>
    <dbReference type="NCBI Taxonomy" id="200616"/>
    <lineage>
        <taxon>Bacteria</taxon>
        <taxon>Pseudomonadati</taxon>
        <taxon>Pseudomonadota</taxon>
        <taxon>Alphaproteobacteria</taxon>
        <taxon>Hyphomicrobiales</taxon>
        <taxon>Nitrobacteraceae</taxon>
        <taxon>Rhodoplanes</taxon>
    </lineage>
</organism>
<feature type="region of interest" description="Disordered" evidence="1">
    <location>
        <begin position="123"/>
        <end position="158"/>
    </location>
</feature>
<reference evidence="3" key="1">
    <citation type="journal article" date="2023" name="Microbiol Resour">
        <title>Genome Sequences of Rhodoplanes serenus and Two Thermotolerant Strains, Rhodoplanes tepidamans and 'Rhodoplanes cryptolactis,' Further Refine the Genus.</title>
        <authorList>
            <person name="Rayyan A.A."/>
            <person name="Kyndt J.A."/>
        </authorList>
    </citation>
    <scope>NUCLEOTIDE SEQUENCE</scope>
    <source>
        <strain evidence="3">DSM 9987</strain>
    </source>
</reference>
<dbReference type="Proteomes" id="UP001165652">
    <property type="component" value="Unassembled WGS sequence"/>
</dbReference>
<feature type="chain" id="PRO_5046233097" description="Secreted protein" evidence="2">
    <location>
        <begin position="23"/>
        <end position="158"/>
    </location>
</feature>
<evidence type="ECO:0000256" key="2">
    <source>
        <dbReference type="SAM" id="SignalP"/>
    </source>
</evidence>
<keyword evidence="4" id="KW-1185">Reference proteome</keyword>
<name>A0ABT5J6X3_RHOTP</name>
<evidence type="ECO:0000313" key="3">
    <source>
        <dbReference type="EMBL" id="MDC7785397.1"/>
    </source>
</evidence>
<keyword evidence="2" id="KW-0732">Signal</keyword>
<sequence length="158" mass="16672">MRIATLLLAGVLGLVAGAAARADTGYPVSGRWTYQDPKGDGPSKTCGGRVMTFAGQQRFDTGGGVSQFRNVSTERVDATTYRIVDEFFNVMIRGKLGFELQVRDPDHVAILLDTGEGYLLRRCAGADGGGDEADDEGGEDEDGDEGRDAGRAGGDPPQ</sequence>